<proteinExistence type="predicted"/>
<sequence>MCKFCWGSLTALLLVAAFFGYKFVYQGDTEPMSDGRIAIQLNSSERDLVLAEMRAFVATLQSITQGIARKDLAQAAGAARTAGMAAQGGVPISLAAKLPMEFKKLGLDTHQKFDQLALDAEQMEDGSHTLTQLSELMQNCVGCHATYRIAMGNPQ</sequence>
<accession>A0A2N6CSC6</accession>
<dbReference type="AlphaFoldDB" id="A0A2N6CSC6"/>
<comment type="caution">
    <text evidence="1">The sequence shown here is derived from an EMBL/GenBank/DDBJ whole genome shotgun (WGS) entry which is preliminary data.</text>
</comment>
<name>A0A2N6CSC6_9GAMM</name>
<dbReference type="Proteomes" id="UP000235015">
    <property type="component" value="Unassembled WGS sequence"/>
</dbReference>
<organism evidence="1 2">
    <name type="scientific">Sedimenticola selenatireducens</name>
    <dbReference type="NCBI Taxonomy" id="191960"/>
    <lineage>
        <taxon>Bacteria</taxon>
        <taxon>Pseudomonadati</taxon>
        <taxon>Pseudomonadota</taxon>
        <taxon>Gammaproteobacteria</taxon>
        <taxon>Chromatiales</taxon>
        <taxon>Sedimenticolaceae</taxon>
        <taxon>Sedimenticola</taxon>
    </lineage>
</organism>
<dbReference type="GO" id="GO:0022900">
    <property type="term" value="P:electron transport chain"/>
    <property type="evidence" value="ECO:0007669"/>
    <property type="project" value="InterPro"/>
</dbReference>
<dbReference type="GO" id="GO:0020037">
    <property type="term" value="F:heme binding"/>
    <property type="evidence" value="ECO:0007669"/>
    <property type="project" value="InterPro"/>
</dbReference>
<evidence type="ECO:0000313" key="1">
    <source>
        <dbReference type="EMBL" id="PLX59993.1"/>
    </source>
</evidence>
<evidence type="ECO:0008006" key="3">
    <source>
        <dbReference type="Google" id="ProtNLM"/>
    </source>
</evidence>
<protein>
    <recommendedName>
        <fullName evidence="3">Cytochrome c</fullName>
    </recommendedName>
</protein>
<evidence type="ECO:0000313" key="2">
    <source>
        <dbReference type="Proteomes" id="UP000235015"/>
    </source>
</evidence>
<reference evidence="1 2" key="1">
    <citation type="submission" date="2017-11" db="EMBL/GenBank/DDBJ databases">
        <title>Genome-resolved metagenomics identifies genetic mobility, metabolic interactions, and unexpected diversity in perchlorate-reducing communities.</title>
        <authorList>
            <person name="Barnum T.P."/>
            <person name="Figueroa I.A."/>
            <person name="Carlstrom C.I."/>
            <person name="Lucas L.N."/>
            <person name="Engelbrektson A.L."/>
            <person name="Coates J.D."/>
        </authorList>
    </citation>
    <scope>NUCLEOTIDE SEQUENCE [LARGE SCALE GENOMIC DNA]</scope>
    <source>
        <strain evidence="1">BM301</strain>
    </source>
</reference>
<dbReference type="InterPro" id="IPR010980">
    <property type="entry name" value="Cyt_c/b562"/>
</dbReference>
<dbReference type="EMBL" id="PKUN01000030">
    <property type="protein sequence ID" value="PLX59993.1"/>
    <property type="molecule type" value="Genomic_DNA"/>
</dbReference>
<dbReference type="RefSeq" id="WP_029134981.1">
    <property type="nucleotide sequence ID" value="NZ_CAXXYC010000003.1"/>
</dbReference>
<dbReference type="STRING" id="1111735.GCA_000428045_02293"/>
<dbReference type="SUPFAM" id="SSF47175">
    <property type="entry name" value="Cytochromes"/>
    <property type="match status" value="1"/>
</dbReference>
<gene>
    <name evidence="1" type="ORF">C0630_19095</name>
</gene>
<dbReference type="GO" id="GO:0005506">
    <property type="term" value="F:iron ion binding"/>
    <property type="evidence" value="ECO:0007669"/>
    <property type="project" value="InterPro"/>
</dbReference>
<dbReference type="GO" id="GO:0009055">
    <property type="term" value="F:electron transfer activity"/>
    <property type="evidence" value="ECO:0007669"/>
    <property type="project" value="InterPro"/>
</dbReference>